<evidence type="ECO:0000259" key="1">
    <source>
        <dbReference type="Pfam" id="PF01738"/>
    </source>
</evidence>
<dbReference type="RefSeq" id="XP_033596858.1">
    <property type="nucleotide sequence ID" value="XM_033748476.1"/>
</dbReference>
<keyword evidence="3" id="KW-1185">Reference proteome</keyword>
<gene>
    <name evidence="2" type="ORF">EJ05DRAFT_513892</name>
</gene>
<dbReference type="GeneID" id="54489530"/>
<dbReference type="AlphaFoldDB" id="A0A6A6VYM1"/>
<sequence>MASASVSGFIPETLQRPAPNDNDYLAKPPSTCCLSGTLHTGTPRGAHETIASLDTYIVKPPSSSENGHVLLYFPDVWGFFANGFLVMDAFADAGYLVLGPDYFRGDPVWKHRTDGVSEPGFDYEEWKRVNMEFAEGAVPKWVDEVRERFGKGKKFACVGYCFGAPFVCNELSDAGICDAGAFAHPAFLKESHFRCLRKPLFLSCSQIDHTFGTEDRNRAVGMLTEDGREFQVQLFAKVKHGFALRANLENPYERYVKEQSLKAIVEYLDFWLTQKL</sequence>
<dbReference type="InterPro" id="IPR029058">
    <property type="entry name" value="AB_hydrolase_fold"/>
</dbReference>
<protein>
    <submittedName>
        <fullName evidence="2">Alpha/beta-hydrolase</fullName>
    </submittedName>
</protein>
<dbReference type="PANTHER" id="PTHR17630">
    <property type="entry name" value="DIENELACTONE HYDROLASE"/>
    <property type="match status" value="1"/>
</dbReference>
<dbReference type="GO" id="GO:0016787">
    <property type="term" value="F:hydrolase activity"/>
    <property type="evidence" value="ECO:0007669"/>
    <property type="project" value="UniProtKB-KW"/>
</dbReference>
<dbReference type="Gene3D" id="3.40.50.1820">
    <property type="entry name" value="alpha/beta hydrolase"/>
    <property type="match status" value="1"/>
</dbReference>
<reference evidence="2" key="1">
    <citation type="journal article" date="2020" name="Stud. Mycol.">
        <title>101 Dothideomycetes genomes: a test case for predicting lifestyles and emergence of pathogens.</title>
        <authorList>
            <person name="Haridas S."/>
            <person name="Albert R."/>
            <person name="Binder M."/>
            <person name="Bloem J."/>
            <person name="Labutti K."/>
            <person name="Salamov A."/>
            <person name="Andreopoulos B."/>
            <person name="Baker S."/>
            <person name="Barry K."/>
            <person name="Bills G."/>
            <person name="Bluhm B."/>
            <person name="Cannon C."/>
            <person name="Castanera R."/>
            <person name="Culley D."/>
            <person name="Daum C."/>
            <person name="Ezra D."/>
            <person name="Gonzalez J."/>
            <person name="Henrissat B."/>
            <person name="Kuo A."/>
            <person name="Liang C."/>
            <person name="Lipzen A."/>
            <person name="Lutzoni F."/>
            <person name="Magnuson J."/>
            <person name="Mondo S."/>
            <person name="Nolan M."/>
            <person name="Ohm R."/>
            <person name="Pangilinan J."/>
            <person name="Park H.-J."/>
            <person name="Ramirez L."/>
            <person name="Alfaro M."/>
            <person name="Sun H."/>
            <person name="Tritt A."/>
            <person name="Yoshinaga Y."/>
            <person name="Zwiers L.-H."/>
            <person name="Turgeon B."/>
            <person name="Goodwin S."/>
            <person name="Spatafora J."/>
            <person name="Crous P."/>
            <person name="Grigoriev I."/>
        </authorList>
    </citation>
    <scope>NUCLEOTIDE SEQUENCE</scope>
    <source>
        <strain evidence="2">CBS 121739</strain>
    </source>
</reference>
<accession>A0A6A6VYM1</accession>
<organism evidence="2 3">
    <name type="scientific">Pseudovirgaria hyperparasitica</name>
    <dbReference type="NCBI Taxonomy" id="470096"/>
    <lineage>
        <taxon>Eukaryota</taxon>
        <taxon>Fungi</taxon>
        <taxon>Dikarya</taxon>
        <taxon>Ascomycota</taxon>
        <taxon>Pezizomycotina</taxon>
        <taxon>Dothideomycetes</taxon>
        <taxon>Dothideomycetes incertae sedis</taxon>
        <taxon>Acrospermales</taxon>
        <taxon>Acrospermaceae</taxon>
        <taxon>Pseudovirgaria</taxon>
    </lineage>
</organism>
<keyword evidence="2" id="KW-0378">Hydrolase</keyword>
<proteinExistence type="predicted"/>
<dbReference type="PANTHER" id="PTHR17630:SF44">
    <property type="entry name" value="PROTEIN AIM2"/>
    <property type="match status" value="1"/>
</dbReference>
<dbReference type="InterPro" id="IPR002925">
    <property type="entry name" value="Dienelactn_hydro"/>
</dbReference>
<dbReference type="Proteomes" id="UP000799437">
    <property type="component" value="Unassembled WGS sequence"/>
</dbReference>
<evidence type="ECO:0000313" key="3">
    <source>
        <dbReference type="Proteomes" id="UP000799437"/>
    </source>
</evidence>
<dbReference type="Pfam" id="PF01738">
    <property type="entry name" value="DLH"/>
    <property type="match status" value="1"/>
</dbReference>
<dbReference type="OrthoDB" id="1393670at2759"/>
<dbReference type="SUPFAM" id="SSF53474">
    <property type="entry name" value="alpha/beta-Hydrolases"/>
    <property type="match status" value="1"/>
</dbReference>
<dbReference type="EMBL" id="ML996580">
    <property type="protein sequence ID" value="KAF2754407.1"/>
    <property type="molecule type" value="Genomic_DNA"/>
</dbReference>
<name>A0A6A6VYM1_9PEZI</name>
<feature type="domain" description="Dienelactone hydrolase" evidence="1">
    <location>
        <begin position="53"/>
        <end position="268"/>
    </location>
</feature>
<evidence type="ECO:0000313" key="2">
    <source>
        <dbReference type="EMBL" id="KAF2754407.1"/>
    </source>
</evidence>